<name>A0A8H3J269_9LECA</name>
<evidence type="ECO:0000256" key="2">
    <source>
        <dbReference type="ARBA" id="ARBA00009310"/>
    </source>
</evidence>
<organism evidence="8 9">
    <name type="scientific">Heterodermia speciosa</name>
    <dbReference type="NCBI Taxonomy" id="116794"/>
    <lineage>
        <taxon>Eukaryota</taxon>
        <taxon>Fungi</taxon>
        <taxon>Dikarya</taxon>
        <taxon>Ascomycota</taxon>
        <taxon>Pezizomycotina</taxon>
        <taxon>Lecanoromycetes</taxon>
        <taxon>OSLEUM clade</taxon>
        <taxon>Lecanoromycetidae</taxon>
        <taxon>Caliciales</taxon>
        <taxon>Physciaceae</taxon>
        <taxon>Heterodermia</taxon>
    </lineage>
</organism>
<comment type="subcellular location">
    <subcellularLocation>
        <location evidence="1">Membrane</location>
        <topology evidence="1">Multi-pass membrane protein</topology>
    </subcellularLocation>
</comment>
<feature type="region of interest" description="Disordered" evidence="6">
    <location>
        <begin position="603"/>
        <end position="645"/>
    </location>
</feature>
<evidence type="ECO:0000313" key="8">
    <source>
        <dbReference type="EMBL" id="CAF9939283.1"/>
    </source>
</evidence>
<feature type="region of interest" description="Disordered" evidence="6">
    <location>
        <begin position="48"/>
        <end position="70"/>
    </location>
</feature>
<keyword evidence="9" id="KW-1185">Reference proteome</keyword>
<feature type="transmembrane region" description="Helical" evidence="7">
    <location>
        <begin position="353"/>
        <end position="369"/>
    </location>
</feature>
<comment type="caution">
    <text evidence="8">The sequence shown here is derived from an EMBL/GenBank/DDBJ whole genome shotgun (WGS) entry which is preliminary data.</text>
</comment>
<dbReference type="PANTHER" id="PTHR21347:SF0">
    <property type="entry name" value="LIPID SCRAMBLASE CLPTM1L"/>
    <property type="match status" value="1"/>
</dbReference>
<feature type="transmembrane region" description="Helical" evidence="7">
    <location>
        <begin position="416"/>
        <end position="433"/>
    </location>
</feature>
<keyword evidence="5 7" id="KW-0472">Membrane</keyword>
<proteinExistence type="inferred from homology"/>
<comment type="similarity">
    <text evidence="2">Belongs to the CLPTM1 family.</text>
</comment>
<accession>A0A8H3J269</accession>
<gene>
    <name evidence="8" type="ORF">HETSPECPRED_001541</name>
</gene>
<evidence type="ECO:0000256" key="4">
    <source>
        <dbReference type="ARBA" id="ARBA00022989"/>
    </source>
</evidence>
<feature type="transmembrane region" description="Helical" evidence="7">
    <location>
        <begin position="506"/>
        <end position="532"/>
    </location>
</feature>
<dbReference type="GO" id="GO:0016020">
    <property type="term" value="C:membrane"/>
    <property type="evidence" value="ECO:0007669"/>
    <property type="project" value="UniProtKB-SubCell"/>
</dbReference>
<evidence type="ECO:0000256" key="3">
    <source>
        <dbReference type="ARBA" id="ARBA00022692"/>
    </source>
</evidence>
<keyword evidence="3 7" id="KW-0812">Transmembrane</keyword>
<evidence type="ECO:0000313" key="9">
    <source>
        <dbReference type="Proteomes" id="UP000664521"/>
    </source>
</evidence>
<feature type="compositionally biased region" description="Polar residues" evidence="6">
    <location>
        <begin position="48"/>
        <end position="58"/>
    </location>
</feature>
<feature type="compositionally biased region" description="Polar residues" evidence="6">
    <location>
        <begin position="618"/>
        <end position="632"/>
    </location>
</feature>
<evidence type="ECO:0000256" key="5">
    <source>
        <dbReference type="ARBA" id="ARBA00023136"/>
    </source>
</evidence>
<dbReference type="GO" id="GO:0012505">
    <property type="term" value="C:endomembrane system"/>
    <property type="evidence" value="ECO:0007669"/>
    <property type="project" value="TreeGrafter"/>
</dbReference>
<sequence>MSQVAPRGGPEGQQESGISSTIKSALQGIAIFVFAQYMVGQFIGNKKQTGANSSTPNIPTAVPQFDARPDSSTIEDYSAVPRNIAPIWPLNSTVDMAIYVAPSLVMPELKSLGRETLVLEERSFTIGDWKENRQIDTSFAVPSEVQSNGTLWAHVYIALQGHTLDPAAKNYDVAKAYHFFQPLNQIIPKKKIKKTKNLLAGSKDAAASSEDIEEDAGPTFASYYHPNFTMSFIPDSGTLSFPAMHPALRQYVHLESTGARDASGHNGWYYPILYVNTFWQLKDHMTELNSTVKNLPLHIKLNNLANWKFSLYASIDDSVKQNQKNAASGGPKPAAGDGSEFEEFKRVLVDTNIYLLATTASVSVLHMIFEMLAFKSDISHWRHKKDNVGISVRSILANVFMQTIVFLYLFDNSDGTSWMILFGQGMGILLEAWKITKTVDVRVRPAEPGSWLPYKVTFEDKHKLSETEEKTKEYDEIAFRYLYLIAIPLLGAYAVYSLIYDSHKSWYSFVITTLVGSVYAYGFLMMVPSLYINYRLKSVAHMPAKAMTYKFLNTFIDDLFAFTIKMPTLHRLATLRDDVIFFVYLYQSWAYKVDYTRVNEFGQGGDDEPVEEKVANKPLSSPPGTETKTAQKATGAEKGSAKKRK</sequence>
<evidence type="ECO:0008006" key="10">
    <source>
        <dbReference type="Google" id="ProtNLM"/>
    </source>
</evidence>
<feature type="transmembrane region" description="Helical" evidence="7">
    <location>
        <begin position="481"/>
        <end position="500"/>
    </location>
</feature>
<evidence type="ECO:0000256" key="7">
    <source>
        <dbReference type="SAM" id="Phobius"/>
    </source>
</evidence>
<protein>
    <recommendedName>
        <fullName evidence="10">Cleft lip and palate transmembrane 1</fullName>
    </recommendedName>
</protein>
<reference evidence="8" key="1">
    <citation type="submission" date="2021-03" db="EMBL/GenBank/DDBJ databases">
        <authorList>
            <person name="Tagirdzhanova G."/>
        </authorList>
    </citation>
    <scope>NUCLEOTIDE SEQUENCE</scope>
</reference>
<dbReference type="PANTHER" id="PTHR21347">
    <property type="entry name" value="CLEFT LIP AND PALATE ASSOCIATED TRANSMEMBRANE PROTEIN-RELATED"/>
    <property type="match status" value="1"/>
</dbReference>
<dbReference type="Proteomes" id="UP000664521">
    <property type="component" value="Unassembled WGS sequence"/>
</dbReference>
<evidence type="ECO:0000256" key="1">
    <source>
        <dbReference type="ARBA" id="ARBA00004141"/>
    </source>
</evidence>
<dbReference type="OrthoDB" id="378564at2759"/>
<dbReference type="AlphaFoldDB" id="A0A8H3J269"/>
<dbReference type="InterPro" id="IPR008429">
    <property type="entry name" value="CLPTM1"/>
</dbReference>
<keyword evidence="4 7" id="KW-1133">Transmembrane helix</keyword>
<dbReference type="EMBL" id="CAJPDS010000127">
    <property type="protein sequence ID" value="CAF9939283.1"/>
    <property type="molecule type" value="Genomic_DNA"/>
</dbReference>
<dbReference type="Pfam" id="PF05602">
    <property type="entry name" value="CLPTM1"/>
    <property type="match status" value="1"/>
</dbReference>
<feature type="transmembrane region" description="Helical" evidence="7">
    <location>
        <begin position="390"/>
        <end position="410"/>
    </location>
</feature>
<evidence type="ECO:0000256" key="6">
    <source>
        <dbReference type="SAM" id="MobiDB-lite"/>
    </source>
</evidence>